<comment type="caution">
    <text evidence="4">The sequence shown here is derived from an EMBL/GenBank/DDBJ whole genome shotgun (WGS) entry which is preliminary data.</text>
</comment>
<organism evidence="4 5">
    <name type="scientific">Puccinia striiformis</name>
    <dbReference type="NCBI Taxonomy" id="27350"/>
    <lineage>
        <taxon>Eukaryota</taxon>
        <taxon>Fungi</taxon>
        <taxon>Dikarya</taxon>
        <taxon>Basidiomycota</taxon>
        <taxon>Pucciniomycotina</taxon>
        <taxon>Pucciniomycetes</taxon>
        <taxon>Pucciniales</taxon>
        <taxon>Pucciniaceae</taxon>
        <taxon>Puccinia</taxon>
    </lineage>
</organism>
<comment type="similarity">
    <text evidence="1 3">Belongs to the chaperonin (HSP60) family.</text>
</comment>
<sequence length="530" mass="55815">MPFSNDGRAAMLAGVDILAKAVSVTLGPKGRNVIIEQSFGGPKITKDGVTVAKSITLKDKFENLGARGTNISELRLIRLVQDVANKTNEIAGDGTTTATVLARAIYSEGVKNVAAGCNPMDLRRGSQAAVDEVIKFLDQNKREITTSKEIAQVATISANGDSHIGQLIATAMEKVGKEGVITVKEGKTIEDEIEVTEGMRFDRTQKAELEKPLILLSEKKISALQDILPSLEAAATQRRPLLIIAEDLDGEALAACILNKLRGQLQVAAVKAPGFGDNRKSILGDLAILTGGTCFNDELDIKLEKSTPDLLGSVGSVSITKDDTILLNGEGQKDMISNRCEQIRAAITDASTSDYDKTKLQERLAKLSGGVAVIKVGGHSEVEVGEKKDRFDDALNATRAAVEEGILANFDQQLGVSIIKSAIQKPTRTIVDNAGEESSLVVGKVLEHYSGDGQFHWGYDAALGEYKDLVASGIIDPLKVVKTALNDAAGVASLLTTSEACVVDAPEDKAAPPMGGMGGGMGGMGGGMGF</sequence>
<dbReference type="Pfam" id="PF00118">
    <property type="entry name" value="Cpn60_TCP1"/>
    <property type="match status" value="2"/>
</dbReference>
<gene>
    <name evidence="4" type="ORF">PSTT_04537</name>
</gene>
<evidence type="ECO:0000256" key="3">
    <source>
        <dbReference type="RuleBase" id="RU000418"/>
    </source>
</evidence>
<dbReference type="SUPFAM" id="SSF48592">
    <property type="entry name" value="GroEL equatorial domain-like"/>
    <property type="match status" value="1"/>
</dbReference>
<dbReference type="GO" id="GO:0005524">
    <property type="term" value="F:ATP binding"/>
    <property type="evidence" value="ECO:0007669"/>
    <property type="project" value="InterPro"/>
</dbReference>
<protein>
    <recommendedName>
        <fullName evidence="6">Heat shock protein 60</fullName>
    </recommendedName>
</protein>
<evidence type="ECO:0000313" key="5">
    <source>
        <dbReference type="Proteomes" id="UP000239156"/>
    </source>
</evidence>
<dbReference type="FunFam" id="3.50.7.10:FF:000001">
    <property type="entry name" value="60 kDa chaperonin"/>
    <property type="match status" value="1"/>
</dbReference>
<dbReference type="PRINTS" id="PR00298">
    <property type="entry name" value="CHAPERONIN60"/>
</dbReference>
<dbReference type="InterPro" id="IPR027413">
    <property type="entry name" value="GROEL-like_equatorial_sf"/>
</dbReference>
<dbReference type="Proteomes" id="UP000239156">
    <property type="component" value="Unassembled WGS sequence"/>
</dbReference>
<dbReference type="EMBL" id="PKSL01000031">
    <property type="protein sequence ID" value="POW12501.1"/>
    <property type="molecule type" value="Genomic_DNA"/>
</dbReference>
<dbReference type="VEuPathDB" id="FungiDB:PSHT_04452"/>
<dbReference type="InterPro" id="IPR027410">
    <property type="entry name" value="TCP-1-like_intermed_sf"/>
</dbReference>
<dbReference type="NCBIfam" id="NF009489">
    <property type="entry name" value="PRK12851.1"/>
    <property type="match status" value="1"/>
</dbReference>
<evidence type="ECO:0000313" key="4">
    <source>
        <dbReference type="EMBL" id="POW12501.1"/>
    </source>
</evidence>
<dbReference type="Gene3D" id="3.30.260.10">
    <property type="entry name" value="TCP-1-like chaperonin intermediate domain"/>
    <property type="match status" value="1"/>
</dbReference>
<dbReference type="NCBIfam" id="NF000592">
    <property type="entry name" value="PRK00013.1"/>
    <property type="match status" value="1"/>
</dbReference>
<dbReference type="InterPro" id="IPR002423">
    <property type="entry name" value="Cpn60/GroEL/TCP-1"/>
</dbReference>
<dbReference type="GO" id="GO:0042026">
    <property type="term" value="P:protein refolding"/>
    <property type="evidence" value="ECO:0007669"/>
    <property type="project" value="InterPro"/>
</dbReference>
<dbReference type="NCBIfam" id="NF009487">
    <property type="entry name" value="PRK12849.1"/>
    <property type="match status" value="1"/>
</dbReference>
<reference evidence="4" key="1">
    <citation type="submission" date="2017-12" db="EMBL/GenBank/DDBJ databases">
        <title>Gene loss provides genomic basis for host adaptation in cereal stripe rust fungi.</title>
        <authorList>
            <person name="Xia C."/>
        </authorList>
    </citation>
    <scope>NUCLEOTIDE SEQUENCE [LARGE SCALE GENOMIC DNA]</scope>
    <source>
        <strain evidence="4">93-210</strain>
    </source>
</reference>
<accession>A0A2S4VSJ0</accession>
<dbReference type="SUPFAM" id="SSF52029">
    <property type="entry name" value="GroEL apical domain-like"/>
    <property type="match status" value="1"/>
</dbReference>
<dbReference type="AlphaFoldDB" id="A0A2S4VSJ0"/>
<evidence type="ECO:0000256" key="1">
    <source>
        <dbReference type="ARBA" id="ARBA00006607"/>
    </source>
</evidence>
<dbReference type="NCBIfam" id="NF009488">
    <property type="entry name" value="PRK12850.1"/>
    <property type="match status" value="1"/>
</dbReference>
<dbReference type="CDD" id="cd03344">
    <property type="entry name" value="GroEL"/>
    <property type="match status" value="1"/>
</dbReference>
<evidence type="ECO:0008006" key="6">
    <source>
        <dbReference type="Google" id="ProtNLM"/>
    </source>
</evidence>
<dbReference type="Gene3D" id="1.10.560.10">
    <property type="entry name" value="GroEL-like equatorial domain"/>
    <property type="match status" value="1"/>
</dbReference>
<dbReference type="GO" id="GO:0140662">
    <property type="term" value="F:ATP-dependent protein folding chaperone"/>
    <property type="evidence" value="ECO:0007669"/>
    <property type="project" value="InterPro"/>
</dbReference>
<dbReference type="InterPro" id="IPR027409">
    <property type="entry name" value="GroEL-like_apical_dom_sf"/>
</dbReference>
<dbReference type="SUPFAM" id="SSF54849">
    <property type="entry name" value="GroEL-intermediate domain like"/>
    <property type="match status" value="1"/>
</dbReference>
<name>A0A2S4VSJ0_9BASI</name>
<keyword evidence="5" id="KW-1185">Reference proteome</keyword>
<dbReference type="VEuPathDB" id="FungiDB:PSTT_04537"/>
<dbReference type="InterPro" id="IPR001844">
    <property type="entry name" value="Cpn60/GroEL"/>
</dbReference>
<dbReference type="Gene3D" id="3.50.7.10">
    <property type="entry name" value="GroEL"/>
    <property type="match status" value="1"/>
</dbReference>
<proteinExistence type="inferred from homology"/>
<dbReference type="PANTHER" id="PTHR45633">
    <property type="entry name" value="60 KDA HEAT SHOCK PROTEIN, MITOCHONDRIAL"/>
    <property type="match status" value="1"/>
</dbReference>
<evidence type="ECO:0000256" key="2">
    <source>
        <dbReference type="ARBA" id="ARBA00023186"/>
    </source>
</evidence>
<keyword evidence="2" id="KW-0143">Chaperone</keyword>